<evidence type="ECO:0000313" key="5">
    <source>
        <dbReference type="Proteomes" id="UP000654075"/>
    </source>
</evidence>
<keyword evidence="5" id="KW-1185">Reference proteome</keyword>
<gene>
    <name evidence="2" type="ORF">PGLA1383_LOCUS8357</name>
    <name evidence="3" type="ORF">PGLA2088_LOCUS40385</name>
</gene>
<feature type="signal peptide" evidence="1">
    <location>
        <begin position="1"/>
        <end position="27"/>
    </location>
</feature>
<dbReference type="SUPFAM" id="SSF56059">
    <property type="entry name" value="Glutathione synthetase ATP-binding domain-like"/>
    <property type="match status" value="1"/>
</dbReference>
<evidence type="ECO:0000313" key="2">
    <source>
        <dbReference type="EMBL" id="CAE8589609.1"/>
    </source>
</evidence>
<dbReference type="OMA" id="DMAQAHE"/>
<accession>A0A813L251</accession>
<sequence length="780" mass="87928">MYHLHQWKYLSLCLLAVIYMPTTRCDADIECSALMLVAHPDDETLFGSEILLGQQAHLPNGCRRPRWLVISVTGTESSERRREFRYAMHVARAHGRAADLREEMWDYTDCNYQHCGEFLYGGAVPFEERLHQLLVREKLDYIVTHNANGEYGHIQHSGLCSLVTAALGKLRAEGAHAPQMLVFNPMPELNITQTVGKKRMFKAYTVRVSKARWQVFDALQHWSEHIIPVDLYLRPSELGLVYMQGIIQGTGLPFMHYWPVFPDQPWQQGKYTAEKGIAVTEKFFARMLEEACDRKTDVLAYPHMCAALRRQLANSSSDLYKRAAYQQERFAQTPDATLPKPEIAATLRCVMPQQRVGKFGKIVSFKFTAQSASNAWVEALVFRPILVGWKQGYKGRSYKIIGSSGISLVNPAYVGEATVRAPGGIAVQPDDVLGWGVYDNVSADELEPLPRGEQQKQMCIGRKGCDEAGLCTLDTPPPDNLSITVQAITAEVKASAAVPKKKGFEGMYEVMEALDISEFVEADTSYEELMTLRHRLQHPDLGLFEDKIRLRAELLPAAGVLATPSIHMSNQDFDVARFLHDRKSYVVKPSHMSESQNVFVMQDGVNLLLRAWGNPHPYSTVEEIQQSVNSFSKQHALDWECKALVGASPGVIVEELVLAASSQNQLFVDEYKFYTSWGQVVLSESVPFSSGAMMEIDRDGQILTHKMECPPWCVSPCYRQMVEIAERVAQHARTDFLRVDILRRDCEALFVSEVELFPGSDFSQAVKDAIAQRWREGYGV</sequence>
<evidence type="ECO:0000313" key="3">
    <source>
        <dbReference type="EMBL" id="CAE8718984.1"/>
    </source>
</evidence>
<evidence type="ECO:0008006" key="6">
    <source>
        <dbReference type="Google" id="ProtNLM"/>
    </source>
</evidence>
<dbReference type="AlphaFoldDB" id="A0A813L251"/>
<dbReference type="EMBL" id="CAJNNW010033461">
    <property type="protein sequence ID" value="CAE8718984.1"/>
    <property type="molecule type" value="Genomic_DNA"/>
</dbReference>
<dbReference type="Gene3D" id="3.40.50.10320">
    <property type="entry name" value="LmbE-like"/>
    <property type="match status" value="1"/>
</dbReference>
<protein>
    <recommendedName>
        <fullName evidence="6">N-acetylglucosaminylphosphatidylinositol deacetylase</fullName>
    </recommendedName>
</protein>
<keyword evidence="1" id="KW-0732">Signal</keyword>
<reference evidence="3" key="1">
    <citation type="submission" date="2021-02" db="EMBL/GenBank/DDBJ databases">
        <authorList>
            <person name="Dougan E. K."/>
            <person name="Rhodes N."/>
            <person name="Thang M."/>
            <person name="Chan C."/>
        </authorList>
    </citation>
    <scope>NUCLEOTIDE SEQUENCE</scope>
</reference>
<dbReference type="OrthoDB" id="406870at2759"/>
<dbReference type="Proteomes" id="UP000626109">
    <property type="component" value="Unassembled WGS sequence"/>
</dbReference>
<evidence type="ECO:0000313" key="4">
    <source>
        <dbReference type="Proteomes" id="UP000626109"/>
    </source>
</evidence>
<dbReference type="InterPro" id="IPR024078">
    <property type="entry name" value="LmbE-like_dom_sf"/>
</dbReference>
<dbReference type="EMBL" id="CAJNNV010003781">
    <property type="protein sequence ID" value="CAE8589609.1"/>
    <property type="molecule type" value="Genomic_DNA"/>
</dbReference>
<dbReference type="SUPFAM" id="SSF102588">
    <property type="entry name" value="LmbE-like"/>
    <property type="match status" value="1"/>
</dbReference>
<dbReference type="Proteomes" id="UP000654075">
    <property type="component" value="Unassembled WGS sequence"/>
</dbReference>
<comment type="caution">
    <text evidence="3">The sequence shown here is derived from an EMBL/GenBank/DDBJ whole genome shotgun (WGS) entry which is preliminary data.</text>
</comment>
<evidence type="ECO:0000256" key="1">
    <source>
        <dbReference type="SAM" id="SignalP"/>
    </source>
</evidence>
<feature type="chain" id="PRO_5036408977" description="N-acetylglucosaminylphosphatidylinositol deacetylase" evidence="1">
    <location>
        <begin position="28"/>
        <end position="780"/>
    </location>
</feature>
<organism evidence="3 4">
    <name type="scientific">Polarella glacialis</name>
    <name type="common">Dinoflagellate</name>
    <dbReference type="NCBI Taxonomy" id="89957"/>
    <lineage>
        <taxon>Eukaryota</taxon>
        <taxon>Sar</taxon>
        <taxon>Alveolata</taxon>
        <taxon>Dinophyceae</taxon>
        <taxon>Suessiales</taxon>
        <taxon>Suessiaceae</taxon>
        <taxon>Polarella</taxon>
    </lineage>
</organism>
<proteinExistence type="predicted"/>
<name>A0A813L251_POLGL</name>